<comment type="caution">
    <text evidence="13">The sequence shown here is derived from an EMBL/GenBank/DDBJ whole genome shotgun (WGS) entry which is preliminary data.</text>
</comment>
<evidence type="ECO:0000313" key="13">
    <source>
        <dbReference type="EMBL" id="KAG7504318.1"/>
    </source>
</evidence>
<sequence>MSTVFSFQTQLVSIMDALSKTAVMEISKLVEIESKMLKIEINRGRNEIVSLTEKLQLMEKLLYMAQGSRQDAAACSLVRDASANRVLESDRTRPAIKSEILRENISSSTESSTLHHGEEQALPEVRNTPKEQPDLIVVKEELLEVDTGDTEQDRRTENGKEAVTEAQRSSDVMQHPKPIAEHQSSMFTDSFASISSHSSLAGPGRRETQWNPQFALASTNLETSLEISHNPLRFSYTYFTEEQRCNAGKIGHNSTIFSLPAEMMCDTTNRSFRTQLTAVLDKLTKAALVEIGNLADECSSVLHTEISLHKTENEALKKRCYSLEVQLRAAREAQTYTSHVNSVSRRHPAGQDEQQQPAPAIDGVFGKDWCMDFWREEKLPSHRKETMEPTAMTSMGVQAIDLTEREPDLIFVKEEMYDDHPIGQQMSFTENRKIVGMFEEDSMLPRSVDELQLHSGELNNFPVVTENQTQQRIQPTIMDKLIEDATMSTLADNTNPSSAMAEYSDYTDDIHMNTTKAPAIQPKPAKPMRHFECLFCGKMFNYLSSLKVHIRRHSGEKPFSCSVCGKRFAQKTYLKLHQRVHSGEKPYSCPSCGKSFSQKSSLNIHLRTHTGEKPYSCVDCGKCYAYKYGLNHHQCFT</sequence>
<feature type="region of interest" description="Disordered" evidence="11">
    <location>
        <begin position="104"/>
        <end position="131"/>
    </location>
</feature>
<feature type="compositionally biased region" description="Basic and acidic residues" evidence="11">
    <location>
        <begin position="151"/>
        <end position="163"/>
    </location>
</feature>
<reference evidence="13 14" key="1">
    <citation type="journal article" date="2021" name="Sci. Rep.">
        <title>Chromosome anchoring in Senegalese sole (Solea senegalensis) reveals sex-associated markers and genome rearrangements in flatfish.</title>
        <authorList>
            <person name="Guerrero-Cozar I."/>
            <person name="Gomez-Garrido J."/>
            <person name="Berbel C."/>
            <person name="Martinez-Blanch J.F."/>
            <person name="Alioto T."/>
            <person name="Claros M.G."/>
            <person name="Gagnaire P.A."/>
            <person name="Manchado M."/>
        </authorList>
    </citation>
    <scope>NUCLEOTIDE SEQUENCE [LARGE SCALE GENOMIC DNA]</scope>
    <source>
        <strain evidence="13">Sse05_10M</strain>
    </source>
</reference>
<dbReference type="FunFam" id="3.30.160.60:FF:002716">
    <property type="entry name" value="Zinc finger protein 212"/>
    <property type="match status" value="1"/>
</dbReference>
<evidence type="ECO:0000256" key="5">
    <source>
        <dbReference type="ARBA" id="ARBA00022833"/>
    </source>
</evidence>
<evidence type="ECO:0000256" key="11">
    <source>
        <dbReference type="SAM" id="MobiDB-lite"/>
    </source>
</evidence>
<dbReference type="GO" id="GO:0008270">
    <property type="term" value="F:zinc ion binding"/>
    <property type="evidence" value="ECO:0007669"/>
    <property type="project" value="UniProtKB-KW"/>
</dbReference>
<dbReference type="PROSITE" id="PS00028">
    <property type="entry name" value="ZINC_FINGER_C2H2_1"/>
    <property type="match status" value="3"/>
</dbReference>
<dbReference type="Proteomes" id="UP000693946">
    <property type="component" value="Linkage Group LG19"/>
</dbReference>
<dbReference type="PANTHER" id="PTHR24394:SF58">
    <property type="entry name" value="ZINC FINGER AND BTB DOMAIN CONTAINING 33"/>
    <property type="match status" value="1"/>
</dbReference>
<gene>
    <name evidence="13" type="ORF">JOB18_006351</name>
</gene>
<protein>
    <submittedName>
        <fullName evidence="13">Gastrula zinc finger 224-like</fullName>
    </submittedName>
</protein>
<keyword evidence="9" id="KW-0539">Nucleus</keyword>
<feature type="domain" description="C2H2-type" evidence="12">
    <location>
        <begin position="531"/>
        <end position="558"/>
    </location>
</feature>
<evidence type="ECO:0000256" key="1">
    <source>
        <dbReference type="ARBA" id="ARBA00004123"/>
    </source>
</evidence>
<keyword evidence="14" id="KW-1185">Reference proteome</keyword>
<evidence type="ECO:0000256" key="7">
    <source>
        <dbReference type="ARBA" id="ARBA00023125"/>
    </source>
</evidence>
<feature type="domain" description="C2H2-type" evidence="12">
    <location>
        <begin position="559"/>
        <end position="586"/>
    </location>
</feature>
<evidence type="ECO:0000313" key="14">
    <source>
        <dbReference type="Proteomes" id="UP000693946"/>
    </source>
</evidence>
<keyword evidence="2" id="KW-0479">Metal-binding</keyword>
<feature type="domain" description="C2H2-type" evidence="12">
    <location>
        <begin position="587"/>
        <end position="614"/>
    </location>
</feature>
<evidence type="ECO:0000256" key="10">
    <source>
        <dbReference type="PROSITE-ProRule" id="PRU00042"/>
    </source>
</evidence>
<keyword evidence="7" id="KW-0238">DNA-binding</keyword>
<keyword evidence="6" id="KW-0805">Transcription regulation</keyword>
<proteinExistence type="predicted"/>
<evidence type="ECO:0000259" key="12">
    <source>
        <dbReference type="PROSITE" id="PS50157"/>
    </source>
</evidence>
<dbReference type="SMART" id="SM00355">
    <property type="entry name" value="ZnF_C2H2"/>
    <property type="match status" value="4"/>
</dbReference>
<accession>A0AAV6RGF0</accession>
<keyword evidence="3" id="KW-0677">Repeat</keyword>
<dbReference type="PROSITE" id="PS50157">
    <property type="entry name" value="ZINC_FINGER_C2H2_2"/>
    <property type="match status" value="4"/>
</dbReference>
<comment type="subcellular location">
    <subcellularLocation>
        <location evidence="1">Nucleus</location>
    </subcellularLocation>
</comment>
<keyword evidence="5" id="KW-0862">Zinc</keyword>
<dbReference type="GO" id="GO:0000981">
    <property type="term" value="F:DNA-binding transcription factor activity, RNA polymerase II-specific"/>
    <property type="evidence" value="ECO:0007669"/>
    <property type="project" value="TreeGrafter"/>
</dbReference>
<feature type="domain" description="C2H2-type" evidence="12">
    <location>
        <begin position="615"/>
        <end position="637"/>
    </location>
</feature>
<dbReference type="FunFam" id="3.30.160.60:FF:000100">
    <property type="entry name" value="Zinc finger 45-like"/>
    <property type="match status" value="2"/>
</dbReference>
<organism evidence="13 14">
    <name type="scientific">Solea senegalensis</name>
    <name type="common">Senegalese sole</name>
    <dbReference type="NCBI Taxonomy" id="28829"/>
    <lineage>
        <taxon>Eukaryota</taxon>
        <taxon>Metazoa</taxon>
        <taxon>Chordata</taxon>
        <taxon>Craniata</taxon>
        <taxon>Vertebrata</taxon>
        <taxon>Euteleostomi</taxon>
        <taxon>Actinopterygii</taxon>
        <taxon>Neopterygii</taxon>
        <taxon>Teleostei</taxon>
        <taxon>Neoteleostei</taxon>
        <taxon>Acanthomorphata</taxon>
        <taxon>Carangaria</taxon>
        <taxon>Pleuronectiformes</taxon>
        <taxon>Pleuronectoidei</taxon>
        <taxon>Soleidae</taxon>
        <taxon>Solea</taxon>
    </lineage>
</organism>
<evidence type="ECO:0000256" key="9">
    <source>
        <dbReference type="ARBA" id="ARBA00023242"/>
    </source>
</evidence>
<evidence type="ECO:0000256" key="8">
    <source>
        <dbReference type="ARBA" id="ARBA00023163"/>
    </source>
</evidence>
<name>A0AAV6RGF0_SOLSE</name>
<keyword evidence="4 10" id="KW-0863">Zinc-finger</keyword>
<feature type="region of interest" description="Disordered" evidence="11">
    <location>
        <begin position="144"/>
        <end position="176"/>
    </location>
</feature>
<dbReference type="GO" id="GO:0003677">
    <property type="term" value="F:DNA binding"/>
    <property type="evidence" value="ECO:0007669"/>
    <property type="project" value="UniProtKB-KW"/>
</dbReference>
<dbReference type="InterPro" id="IPR013087">
    <property type="entry name" value="Znf_C2H2_type"/>
</dbReference>
<dbReference type="PANTHER" id="PTHR24394">
    <property type="entry name" value="ZINC FINGER PROTEIN"/>
    <property type="match status" value="1"/>
</dbReference>
<evidence type="ECO:0000256" key="3">
    <source>
        <dbReference type="ARBA" id="ARBA00022737"/>
    </source>
</evidence>
<evidence type="ECO:0000256" key="6">
    <source>
        <dbReference type="ARBA" id="ARBA00023015"/>
    </source>
</evidence>
<evidence type="ECO:0000256" key="4">
    <source>
        <dbReference type="ARBA" id="ARBA00022771"/>
    </source>
</evidence>
<dbReference type="GO" id="GO:0005634">
    <property type="term" value="C:nucleus"/>
    <property type="evidence" value="ECO:0007669"/>
    <property type="project" value="UniProtKB-SubCell"/>
</dbReference>
<dbReference type="AlphaFoldDB" id="A0AAV6RGF0"/>
<dbReference type="Pfam" id="PF00096">
    <property type="entry name" value="zf-C2H2"/>
    <property type="match status" value="3"/>
</dbReference>
<dbReference type="EMBL" id="JAGKHQ010000011">
    <property type="protein sequence ID" value="KAG7504318.1"/>
    <property type="molecule type" value="Genomic_DNA"/>
</dbReference>
<keyword evidence="8" id="KW-0804">Transcription</keyword>
<evidence type="ECO:0000256" key="2">
    <source>
        <dbReference type="ARBA" id="ARBA00022723"/>
    </source>
</evidence>